<evidence type="ECO:0000313" key="2">
    <source>
        <dbReference type="Proteomes" id="UP000001396"/>
    </source>
</evidence>
<comment type="caution">
    <text evidence="1">The sequence shown here is derived from an EMBL/GenBank/DDBJ whole genome shotgun (WGS) entry which is preliminary data.</text>
</comment>
<name>D3BB41_HETP5</name>
<dbReference type="Proteomes" id="UP000001396">
    <property type="component" value="Unassembled WGS sequence"/>
</dbReference>
<protein>
    <submittedName>
        <fullName evidence="1">Uncharacterized protein</fullName>
    </submittedName>
</protein>
<dbReference type="GeneID" id="31361257"/>
<dbReference type="EMBL" id="ADBJ01000025">
    <property type="protein sequence ID" value="EFA81778.1"/>
    <property type="molecule type" value="Genomic_DNA"/>
</dbReference>
<proteinExistence type="predicted"/>
<reference evidence="1 2" key="1">
    <citation type="journal article" date="2011" name="Genome Res.">
        <title>Phylogeny-wide analysis of social amoeba genomes highlights ancient origins for complex intercellular communication.</title>
        <authorList>
            <person name="Heidel A.J."/>
            <person name="Lawal H.M."/>
            <person name="Felder M."/>
            <person name="Schilde C."/>
            <person name="Helps N.R."/>
            <person name="Tunggal B."/>
            <person name="Rivero F."/>
            <person name="John U."/>
            <person name="Schleicher M."/>
            <person name="Eichinger L."/>
            <person name="Platzer M."/>
            <person name="Noegel A.A."/>
            <person name="Schaap P."/>
            <person name="Gloeckner G."/>
        </authorList>
    </citation>
    <scope>NUCLEOTIDE SEQUENCE [LARGE SCALE GENOMIC DNA]</scope>
    <source>
        <strain evidence="2">ATCC 26659 / Pp 5 / PN500</strain>
    </source>
</reference>
<organism evidence="1 2">
    <name type="scientific">Heterostelium pallidum (strain ATCC 26659 / Pp 5 / PN500)</name>
    <name type="common">Cellular slime mold</name>
    <name type="synonym">Polysphondylium pallidum</name>
    <dbReference type="NCBI Taxonomy" id="670386"/>
    <lineage>
        <taxon>Eukaryota</taxon>
        <taxon>Amoebozoa</taxon>
        <taxon>Evosea</taxon>
        <taxon>Eumycetozoa</taxon>
        <taxon>Dictyostelia</taxon>
        <taxon>Acytosteliales</taxon>
        <taxon>Acytosteliaceae</taxon>
        <taxon>Heterostelium</taxon>
    </lineage>
</organism>
<sequence>MCILLFYHNEKAEFKYVIDEDIDWLSHHLLNQSCLFYYGGTVELEIERKKLTLIDRLIQFVSRTTFSELVIRANERSAFDMYDALVPHINSNTSIKSLKVVASFHLTQAVYAYERLVSLIKSITIPITEWSVYGIQTVTSLTDIHGHLANNPITKYSMIKYDTFSRYESFYFDHLMEPLFVYLESCKTITELLILSPVPHEYIFRVLANNNNNLKKLFFPMNYPVLQQLNNNPAAATTMKPINYSVKNLRLESSYKQQLVDYPIMMNPTEIFKSITKLSVRFSKHTIQHFQAFLSFIPNDKTIRSLEIFSSFNLDLINLFASISTNSTIEHLQILGMIQKDENNYLNHWSIISHFLNKNRSLQKINIFTYSDRPPIYIELELKSYQTI</sequence>
<dbReference type="InParanoid" id="D3BB41"/>
<accession>D3BB41</accession>
<gene>
    <name evidence="1" type="ORF">PPL_05773</name>
</gene>
<dbReference type="AlphaFoldDB" id="D3BB41"/>
<keyword evidence="2" id="KW-1185">Reference proteome</keyword>
<evidence type="ECO:0000313" key="1">
    <source>
        <dbReference type="EMBL" id="EFA81778.1"/>
    </source>
</evidence>
<dbReference type="RefSeq" id="XP_020433895.1">
    <property type="nucleotide sequence ID" value="XM_020576646.1"/>
</dbReference>